<name>A0ABR5AP47_BACBA</name>
<dbReference type="GeneID" id="92777206"/>
<organism evidence="1 2">
    <name type="scientific">Bacillus badius</name>
    <dbReference type="NCBI Taxonomy" id="1455"/>
    <lineage>
        <taxon>Bacteria</taxon>
        <taxon>Bacillati</taxon>
        <taxon>Bacillota</taxon>
        <taxon>Bacilli</taxon>
        <taxon>Bacillales</taxon>
        <taxon>Bacillaceae</taxon>
        <taxon>Pseudobacillus</taxon>
    </lineage>
</organism>
<dbReference type="SUPFAM" id="SSF140500">
    <property type="entry name" value="BAS1536-like"/>
    <property type="match status" value="1"/>
</dbReference>
<dbReference type="InterPro" id="IPR018540">
    <property type="entry name" value="Spo0E-like"/>
</dbReference>
<comment type="caution">
    <text evidence="1">The sequence shown here is derived from an EMBL/GenBank/DDBJ whole genome shotgun (WGS) entry which is preliminary data.</text>
</comment>
<evidence type="ECO:0000313" key="1">
    <source>
        <dbReference type="EMBL" id="KIL74111.1"/>
    </source>
</evidence>
<reference evidence="1 2" key="1">
    <citation type="submission" date="2015-01" db="EMBL/GenBank/DDBJ databases">
        <title>Genome Assembly of Bacillus badius MTCC 1458.</title>
        <authorList>
            <person name="Verma A."/>
            <person name="Khatri I."/>
            <person name="Mual P."/>
            <person name="Subramanian S."/>
            <person name="Krishnamurthi S."/>
        </authorList>
    </citation>
    <scope>NUCLEOTIDE SEQUENCE [LARGE SCALE GENOMIC DNA]</scope>
    <source>
        <strain evidence="1 2">MTCC 1458</strain>
    </source>
</reference>
<dbReference type="Pfam" id="PF09388">
    <property type="entry name" value="SpoOE-like"/>
    <property type="match status" value="1"/>
</dbReference>
<gene>
    <name evidence="1" type="ORF">SD77_2967</name>
</gene>
<protein>
    <recommendedName>
        <fullName evidence="3">Aspartyl-phosphate phosphatase Spo0E family protein</fullName>
    </recommendedName>
</protein>
<dbReference type="Proteomes" id="UP000031982">
    <property type="component" value="Unassembled WGS sequence"/>
</dbReference>
<evidence type="ECO:0008006" key="3">
    <source>
        <dbReference type="Google" id="ProtNLM"/>
    </source>
</evidence>
<dbReference type="EMBL" id="JXLP01000027">
    <property type="protein sequence ID" value="KIL74111.1"/>
    <property type="molecule type" value="Genomic_DNA"/>
</dbReference>
<dbReference type="InterPro" id="IPR037208">
    <property type="entry name" value="Spo0E-like_sf"/>
</dbReference>
<accession>A0ABR5AP47</accession>
<evidence type="ECO:0000313" key="2">
    <source>
        <dbReference type="Proteomes" id="UP000031982"/>
    </source>
</evidence>
<dbReference type="Gene3D" id="4.10.280.10">
    <property type="entry name" value="Helix-loop-helix DNA-binding domain"/>
    <property type="match status" value="1"/>
</dbReference>
<keyword evidence="2" id="KW-1185">Reference proteome</keyword>
<proteinExistence type="predicted"/>
<dbReference type="InterPro" id="IPR036638">
    <property type="entry name" value="HLH_DNA-bd_sf"/>
</dbReference>
<sequence length="50" mass="5711">MMAAAHLLEEIENHRNTMVALAMQTSFSDQKVVEISVQLDQLLNQLEQLK</sequence>
<dbReference type="RefSeq" id="WP_223662463.1">
    <property type="nucleotide sequence ID" value="NZ_CP082363.1"/>
</dbReference>